<dbReference type="InterPro" id="IPR008551">
    <property type="entry name" value="TANGO2"/>
</dbReference>
<proteinExistence type="predicted"/>
<accession>A0A060T4G5</accession>
<dbReference type="EMBL" id="HG937693">
    <property type="protein sequence ID" value="CDP34076.1"/>
    <property type="molecule type" value="Genomic_DNA"/>
</dbReference>
<sequence>MCILITTTRHPDYKLIALSNRDEFLSRPTELAKWRRGDILSPCDLARPEHGTWIGVTRSGRFTCLLNFHEKNPANAVGTISRGLFTKDFLKSDLAPQQWVQQTKEAYDLSCTGGFTMVCGSLAGDTPEVALLSNHDSRLPEEGGTWAISNSLIQEPWPKAISGRKLLDKLVDNASDYSEDGIVEEGFKILSVDTYPRDLENGNGVPNGVERAGKNMRLLEYVRESIFVPRLDVNCEMGNGYGTRTQTVVLVRNDGSVRYIEWDIQSREKHEYEFLIHQTDRSEAT</sequence>
<dbReference type="GO" id="GO:0009306">
    <property type="term" value="P:protein secretion"/>
    <property type="evidence" value="ECO:0007669"/>
    <property type="project" value="TreeGrafter"/>
</dbReference>
<protein>
    <submittedName>
        <fullName evidence="1">ARAD1C04114p</fullName>
    </submittedName>
</protein>
<dbReference type="GO" id="GO:0007030">
    <property type="term" value="P:Golgi organization"/>
    <property type="evidence" value="ECO:0007669"/>
    <property type="project" value="TreeGrafter"/>
</dbReference>
<dbReference type="GO" id="GO:0005794">
    <property type="term" value="C:Golgi apparatus"/>
    <property type="evidence" value="ECO:0007669"/>
    <property type="project" value="TreeGrafter"/>
</dbReference>
<dbReference type="PANTHER" id="PTHR17985:SF8">
    <property type="entry name" value="TRANSPORT AND GOLGI ORGANIZATION PROTEIN 2 HOMOLOG"/>
    <property type="match status" value="1"/>
</dbReference>
<dbReference type="PhylomeDB" id="A0A060T4G5"/>
<dbReference type="Pfam" id="PF05742">
    <property type="entry name" value="TANGO2"/>
    <property type="match status" value="1"/>
</dbReference>
<gene>
    <name evidence="1" type="ORF">GNLVRS02_ARAD1C04114g</name>
</gene>
<dbReference type="PANTHER" id="PTHR17985">
    <property type="entry name" value="SER/THR-RICH PROTEIN T10 IN DGCR REGION"/>
    <property type="match status" value="1"/>
</dbReference>
<evidence type="ECO:0000313" key="1">
    <source>
        <dbReference type="EMBL" id="CDP34076.1"/>
    </source>
</evidence>
<dbReference type="AlphaFoldDB" id="A0A060T4G5"/>
<reference evidence="1" key="1">
    <citation type="submission" date="2014-02" db="EMBL/GenBank/DDBJ databases">
        <authorList>
            <person name="Genoscope - CEA"/>
        </authorList>
    </citation>
    <scope>NUCLEOTIDE SEQUENCE</scope>
    <source>
        <strain evidence="1">LS3</strain>
    </source>
</reference>
<reference evidence="1" key="2">
    <citation type="submission" date="2014-06" db="EMBL/GenBank/DDBJ databases">
        <title>The complete genome of Blastobotrys (Arxula) adeninivorans LS3 - a yeast of biotechnological interest.</title>
        <authorList>
            <person name="Kunze G."/>
            <person name="Gaillardin C."/>
            <person name="Czernicka M."/>
            <person name="Durrens P."/>
            <person name="Martin T."/>
            <person name="Boer E."/>
            <person name="Gabaldon T."/>
            <person name="Cruz J."/>
            <person name="Talla E."/>
            <person name="Marck C."/>
            <person name="Goffeau A."/>
            <person name="Barbe V."/>
            <person name="Baret P."/>
            <person name="Baronian K."/>
            <person name="Beier S."/>
            <person name="Bleykasten C."/>
            <person name="Bode R."/>
            <person name="Casaregola S."/>
            <person name="Despons L."/>
            <person name="Fairhead C."/>
            <person name="Giersberg M."/>
            <person name="Gierski P."/>
            <person name="Hahnel U."/>
            <person name="Hartmann A."/>
            <person name="Jankowska D."/>
            <person name="Jubin C."/>
            <person name="Jung P."/>
            <person name="Lafontaine I."/>
            <person name="Leh-Louis V."/>
            <person name="Lemaire M."/>
            <person name="Marcet-Houben M."/>
            <person name="Mascher M."/>
            <person name="Morel G."/>
            <person name="Richard G.-F."/>
            <person name="Riechen J."/>
            <person name="Sacerdot C."/>
            <person name="Sarkar A."/>
            <person name="Savel G."/>
            <person name="Schacherer J."/>
            <person name="Sherman D."/>
            <person name="Straub M.-L."/>
            <person name="Stein N."/>
            <person name="Thierry A."/>
            <person name="Trautwein-Schult A."/>
            <person name="Westhof E."/>
            <person name="Worch S."/>
            <person name="Dujon B."/>
            <person name="Souciet J.-L."/>
            <person name="Wincker P."/>
            <person name="Scholz U."/>
            <person name="Neuveglise N."/>
        </authorList>
    </citation>
    <scope>NUCLEOTIDE SEQUENCE</scope>
    <source>
        <strain evidence="1">LS3</strain>
    </source>
</reference>
<name>A0A060T4G5_BLAAD</name>
<organism evidence="1">
    <name type="scientific">Blastobotrys adeninivorans</name>
    <name type="common">Yeast</name>
    <name type="synonym">Arxula adeninivorans</name>
    <dbReference type="NCBI Taxonomy" id="409370"/>
    <lineage>
        <taxon>Eukaryota</taxon>
        <taxon>Fungi</taxon>
        <taxon>Dikarya</taxon>
        <taxon>Ascomycota</taxon>
        <taxon>Saccharomycotina</taxon>
        <taxon>Dipodascomycetes</taxon>
        <taxon>Dipodascales</taxon>
        <taxon>Trichomonascaceae</taxon>
        <taxon>Blastobotrys</taxon>
    </lineage>
</organism>